<feature type="compositionally biased region" description="Polar residues" evidence="2">
    <location>
        <begin position="334"/>
        <end position="350"/>
    </location>
</feature>
<evidence type="ECO:0000313" key="5">
    <source>
        <dbReference type="Proteomes" id="UP000306954"/>
    </source>
</evidence>
<dbReference type="InterPro" id="IPR000232">
    <property type="entry name" value="HSF_DNA-bd"/>
</dbReference>
<feature type="compositionally biased region" description="Basic and acidic residues" evidence="2">
    <location>
        <begin position="207"/>
        <end position="217"/>
    </location>
</feature>
<feature type="region of interest" description="Disordered" evidence="2">
    <location>
        <begin position="491"/>
        <end position="521"/>
    </location>
</feature>
<dbReference type="Proteomes" id="UP000306954">
    <property type="component" value="Unassembled WGS sequence"/>
</dbReference>
<protein>
    <recommendedName>
        <fullName evidence="3">HSF-type DNA-binding domain-containing protein</fullName>
    </recommendedName>
</protein>
<organism evidence="4 5">
    <name type="scientific">Wallemia ichthyophaga</name>
    <dbReference type="NCBI Taxonomy" id="245174"/>
    <lineage>
        <taxon>Eukaryota</taxon>
        <taxon>Fungi</taxon>
        <taxon>Dikarya</taxon>
        <taxon>Basidiomycota</taxon>
        <taxon>Wallemiomycotina</taxon>
        <taxon>Wallemiomycetes</taxon>
        <taxon>Wallemiales</taxon>
        <taxon>Wallemiaceae</taxon>
        <taxon>Wallemia</taxon>
    </lineage>
</organism>
<gene>
    <name evidence="4" type="ORF">E3P90_01370</name>
</gene>
<feature type="compositionally biased region" description="Basic and acidic residues" evidence="2">
    <location>
        <begin position="49"/>
        <end position="58"/>
    </location>
</feature>
<evidence type="ECO:0000313" key="4">
    <source>
        <dbReference type="EMBL" id="TIB13962.1"/>
    </source>
</evidence>
<proteinExistence type="predicted"/>
<feature type="compositionally biased region" description="Acidic residues" evidence="2">
    <location>
        <begin position="389"/>
        <end position="400"/>
    </location>
</feature>
<dbReference type="Gene3D" id="1.10.10.10">
    <property type="entry name" value="Winged helix-like DNA-binding domain superfamily/Winged helix DNA-binding domain"/>
    <property type="match status" value="1"/>
</dbReference>
<feature type="region of interest" description="Disordered" evidence="2">
    <location>
        <begin position="366"/>
        <end position="420"/>
    </location>
</feature>
<feature type="region of interest" description="Disordered" evidence="2">
    <location>
        <begin position="22"/>
        <end position="58"/>
    </location>
</feature>
<feature type="region of interest" description="Disordered" evidence="2">
    <location>
        <begin position="176"/>
        <end position="353"/>
    </location>
</feature>
<feature type="domain" description="HSF-type DNA-binding" evidence="3">
    <location>
        <begin position="148"/>
        <end position="213"/>
    </location>
</feature>
<feature type="compositionally biased region" description="Polar residues" evidence="2">
    <location>
        <begin position="190"/>
        <end position="203"/>
    </location>
</feature>
<evidence type="ECO:0000256" key="1">
    <source>
        <dbReference type="ARBA" id="ARBA00023125"/>
    </source>
</evidence>
<dbReference type="Pfam" id="PF00447">
    <property type="entry name" value="HSF_DNA-bind"/>
    <property type="match status" value="1"/>
</dbReference>
<evidence type="ECO:0000256" key="2">
    <source>
        <dbReference type="SAM" id="MobiDB-lite"/>
    </source>
</evidence>
<feature type="compositionally biased region" description="Low complexity" evidence="2">
    <location>
        <begin position="294"/>
        <end position="305"/>
    </location>
</feature>
<sequence>MELPSINSSTFTHLRLFQPKSESYQQPSPAVPQQTPATATATRSHQSHTRKDGNESGGRFPDKLFHLLENPDLHNVIAWSEDGKFVLIHDRTRLPPKSGLLRLVEISIYACITPLRRHITSRVFVPQWCDGVNVCINIQLILIFIQLEKVMGTMWRSSAYPTFQRQMNIYGFSRTSTVRRNKPGQANRMMPSTWSHPTISRGSTADDLAKIERNAPRRDRKSKKSDYSKSYDDEDDESIKQKSRNSTTLTPALNNVSLPALESELPHESRKHLHNDEEEHPPAKRARRPSATLSRSAPSAPAMSRNLSITSQSNSIGLRSSRRLASSLPRDNKIQMNNSFTQMRSPNKSDVFSDDEPEMAVLLPQIEDEEDEDNVEHFKNNDSASGEELSSDESEDEDDATPATSSSLGLRTSFGTNASKASNTSMDILAAAASIRNPVPTVNRRSSNFLSMNPIGIDARKQFNNLNEQDPSSFDSDSSIFNHRRSSYKDSFLRSQPNPISIPNLTDNPVGDSSDGESFDEETLITPPSVAAANYRPPTLDTLNNVAAINAKKEGEKTRKLSFLPTFSFFKP</sequence>
<dbReference type="GO" id="GO:0003700">
    <property type="term" value="F:DNA-binding transcription factor activity"/>
    <property type="evidence" value="ECO:0007669"/>
    <property type="project" value="InterPro"/>
</dbReference>
<dbReference type="OrthoDB" id="60033at2759"/>
<feature type="compositionally biased region" description="Polar residues" evidence="2">
    <location>
        <begin position="402"/>
        <end position="420"/>
    </location>
</feature>
<feature type="compositionally biased region" description="Low complexity" evidence="2">
    <location>
        <begin position="25"/>
        <end position="42"/>
    </location>
</feature>
<feature type="compositionally biased region" description="Basic and acidic residues" evidence="2">
    <location>
        <begin position="264"/>
        <end position="282"/>
    </location>
</feature>
<dbReference type="EMBL" id="SPOF01000012">
    <property type="protein sequence ID" value="TIB13962.1"/>
    <property type="molecule type" value="Genomic_DNA"/>
</dbReference>
<dbReference type="InterPro" id="IPR036388">
    <property type="entry name" value="WH-like_DNA-bd_sf"/>
</dbReference>
<reference evidence="4 5" key="1">
    <citation type="submission" date="2019-03" db="EMBL/GenBank/DDBJ databases">
        <title>Sequencing 23 genomes of Wallemia ichthyophaga.</title>
        <authorList>
            <person name="Gostincar C."/>
        </authorList>
    </citation>
    <scope>NUCLEOTIDE SEQUENCE [LARGE SCALE GENOMIC DNA]</scope>
    <source>
        <strain evidence="4 5">EXF-8621</strain>
    </source>
</reference>
<evidence type="ECO:0000259" key="3">
    <source>
        <dbReference type="Pfam" id="PF00447"/>
    </source>
</evidence>
<feature type="compositionally biased region" description="Polar residues" evidence="2">
    <location>
        <begin position="244"/>
        <end position="257"/>
    </location>
</feature>
<dbReference type="GO" id="GO:0043565">
    <property type="term" value="F:sequence-specific DNA binding"/>
    <property type="evidence" value="ECO:0007669"/>
    <property type="project" value="InterPro"/>
</dbReference>
<keyword evidence="1" id="KW-0238">DNA-binding</keyword>
<comment type="caution">
    <text evidence="4">The sequence shown here is derived from an EMBL/GenBank/DDBJ whole genome shotgun (WGS) entry which is preliminary data.</text>
</comment>
<feature type="compositionally biased region" description="Polar residues" evidence="2">
    <location>
        <begin position="306"/>
        <end position="317"/>
    </location>
</feature>
<name>A0A4T0IB04_WALIC</name>
<accession>A0A4T0IB04</accession>
<dbReference type="AlphaFoldDB" id="A0A4T0IB04"/>
<feature type="compositionally biased region" description="Polar residues" evidence="2">
    <location>
        <begin position="493"/>
        <end position="507"/>
    </location>
</feature>